<gene>
    <name evidence="2" type="ORF">EMWEY_00015000</name>
</gene>
<feature type="compositionally biased region" description="Low complexity" evidence="1">
    <location>
        <begin position="304"/>
        <end position="333"/>
    </location>
</feature>
<keyword evidence="3" id="KW-1185">Reference proteome</keyword>
<evidence type="ECO:0000313" key="3">
    <source>
        <dbReference type="Proteomes" id="UP000030763"/>
    </source>
</evidence>
<dbReference type="GeneID" id="25335486"/>
<dbReference type="EMBL" id="HG719591">
    <property type="protein sequence ID" value="CDJ58310.1"/>
    <property type="molecule type" value="Genomic_DNA"/>
</dbReference>
<evidence type="ECO:0000256" key="1">
    <source>
        <dbReference type="SAM" id="MobiDB-lite"/>
    </source>
</evidence>
<dbReference type="Proteomes" id="UP000030763">
    <property type="component" value="Unassembled WGS sequence"/>
</dbReference>
<reference evidence="2" key="2">
    <citation type="submission" date="2013-10" db="EMBL/GenBank/DDBJ databases">
        <authorList>
            <person name="Aslett M."/>
        </authorList>
    </citation>
    <scope>NUCLEOTIDE SEQUENCE [LARGE SCALE GENOMIC DNA]</scope>
    <source>
        <strain evidence="2">Weybridge</strain>
    </source>
</reference>
<feature type="region of interest" description="Disordered" evidence="1">
    <location>
        <begin position="130"/>
        <end position="209"/>
    </location>
</feature>
<feature type="region of interest" description="Disordered" evidence="1">
    <location>
        <begin position="233"/>
        <end position="285"/>
    </location>
</feature>
<protein>
    <submittedName>
        <fullName evidence="2">Uncharacterized protein</fullName>
    </submittedName>
</protein>
<name>U6M9G1_EIMMA</name>
<accession>U6M9G1</accession>
<feature type="region of interest" description="Disordered" evidence="1">
    <location>
        <begin position="78"/>
        <end position="107"/>
    </location>
</feature>
<dbReference type="RefSeq" id="XP_013334956.1">
    <property type="nucleotide sequence ID" value="XM_013479502.1"/>
</dbReference>
<dbReference type="VEuPathDB" id="ToxoDB:EMWEY_00015000"/>
<sequence>MLVFFCWRTYQGRTVQYRRSRRLSTTEGGGNPIQICGSSTNEESQLEHHNPHLSDSAAAEEYPLPLKKRLLARVVEAGTGGGERNPHNQGHQQHHHGSGEVQVNYFPPQTFPMRDQVAHATFSVPNLLSSSHLRTPPVLDPATGLSNLPLRQHRAGQVDSGKRYKTPKKSRQLKSQIRRTPRQLQQERRHRQQVHLRQHDDTSDPNQQQHLHWGHVGWQKQPEQLQPLLKRKKHPPALPQQDQRQVIQTQKQQQATEAREQQLEQTKSKRGQQEKPQQPQDLLQPADTATRYLLEDKWVAPEFSSPQAPQPSTSQQVLQFSAAKASESPSTSASSSVQVISGFPLDLGAHASTAGGGDSRDGAAAAPAEQAAAAKVESCCDLSSSGATAPIGEDMIMTVPGSSSSLILDTTTDANKAAAAVGKAAAAAVSTGASSSMPIYVPSPSITKLLGTQTADHERKRPFVSLPKRIKDTSSDSISVEFERAVTSRRIPCSAWASLHKAHKLLSQEVLVDTHMMELAQIAEDLVGNAMHFQGQDLSQHQTYRAVERLAIRFMLLDVVVSTLMILEQKPDPGQWKRFAEAISDAAPDPATTANYTQRALFSLSLAQELGRGIRILKTGKRPHPDELVKIRRMLFCSPLSPARFRERDFDHWRLEDGTAPAWS</sequence>
<feature type="region of interest" description="Disordered" evidence="1">
    <location>
        <begin position="21"/>
        <end position="56"/>
    </location>
</feature>
<feature type="compositionally biased region" description="Low complexity" evidence="1">
    <location>
        <begin position="274"/>
        <end position="285"/>
    </location>
</feature>
<feature type="compositionally biased region" description="Basic residues" evidence="1">
    <location>
        <begin position="163"/>
        <end position="181"/>
    </location>
</feature>
<feature type="region of interest" description="Disordered" evidence="1">
    <location>
        <begin position="302"/>
        <end position="333"/>
    </location>
</feature>
<evidence type="ECO:0000313" key="2">
    <source>
        <dbReference type="EMBL" id="CDJ58310.1"/>
    </source>
</evidence>
<organism evidence="2 3">
    <name type="scientific">Eimeria maxima</name>
    <name type="common">Coccidian parasite</name>
    <dbReference type="NCBI Taxonomy" id="5804"/>
    <lineage>
        <taxon>Eukaryota</taxon>
        <taxon>Sar</taxon>
        <taxon>Alveolata</taxon>
        <taxon>Apicomplexa</taxon>
        <taxon>Conoidasida</taxon>
        <taxon>Coccidia</taxon>
        <taxon>Eucoccidiorida</taxon>
        <taxon>Eimeriorina</taxon>
        <taxon>Eimeriidae</taxon>
        <taxon>Eimeria</taxon>
    </lineage>
</organism>
<feature type="compositionally biased region" description="Low complexity" evidence="1">
    <location>
        <begin position="240"/>
        <end position="256"/>
    </location>
</feature>
<proteinExistence type="predicted"/>
<dbReference type="AlphaFoldDB" id="U6M9G1"/>
<reference evidence="2" key="1">
    <citation type="submission" date="2013-10" db="EMBL/GenBank/DDBJ databases">
        <title>Genomic analysis of the causative agents of coccidiosis in chickens.</title>
        <authorList>
            <person name="Reid A.J."/>
            <person name="Blake D."/>
            <person name="Billington K."/>
            <person name="Browne H."/>
            <person name="Dunn M."/>
            <person name="Hung S."/>
            <person name="Kawahara F."/>
            <person name="Miranda-Saavedra D."/>
            <person name="Mourier T."/>
            <person name="Nagra H."/>
            <person name="Otto T.D."/>
            <person name="Rawlings N."/>
            <person name="Sanchez A."/>
            <person name="Sanders M."/>
            <person name="Subramaniam C."/>
            <person name="Tay Y."/>
            <person name="Dear P."/>
            <person name="Doerig C."/>
            <person name="Gruber A."/>
            <person name="Parkinson J."/>
            <person name="Shirley M."/>
            <person name="Wan K.L."/>
            <person name="Berriman M."/>
            <person name="Tomley F."/>
            <person name="Pain A."/>
        </authorList>
    </citation>
    <scope>NUCLEOTIDE SEQUENCE [LARGE SCALE GENOMIC DNA]</scope>
    <source>
        <strain evidence="2">Weybridge</strain>
    </source>
</reference>
<dbReference type="OrthoDB" id="10613313at2759"/>